<dbReference type="Proteomes" id="UP000516305">
    <property type="component" value="Chromosome"/>
</dbReference>
<feature type="chain" id="PRO_5028993273" description="Tetrahaem cytochrome domain-containing protein" evidence="9">
    <location>
        <begin position="21"/>
        <end position="340"/>
    </location>
</feature>
<feature type="domain" description="Tetrahaem cytochrome" evidence="10">
    <location>
        <begin position="148"/>
        <end position="229"/>
    </location>
</feature>
<dbReference type="InterPro" id="IPR051829">
    <property type="entry name" value="Multiheme_Cytochr_ET"/>
</dbReference>
<keyword evidence="5" id="KW-0479">Metal-binding</keyword>
<dbReference type="GO" id="GO:0046872">
    <property type="term" value="F:metal ion binding"/>
    <property type="evidence" value="ECO:0007669"/>
    <property type="project" value="UniProtKB-KW"/>
</dbReference>
<comment type="cofactor">
    <cofactor evidence="1">
        <name>heme c</name>
        <dbReference type="ChEBI" id="CHEBI:61717"/>
    </cofactor>
</comment>
<feature type="signal peptide" evidence="9">
    <location>
        <begin position="1"/>
        <end position="20"/>
    </location>
</feature>
<evidence type="ECO:0000256" key="3">
    <source>
        <dbReference type="ARBA" id="ARBA00022448"/>
    </source>
</evidence>
<evidence type="ECO:0000256" key="6">
    <source>
        <dbReference type="ARBA" id="ARBA00022729"/>
    </source>
</evidence>
<evidence type="ECO:0000259" key="10">
    <source>
        <dbReference type="Pfam" id="PF14537"/>
    </source>
</evidence>
<reference evidence="11 12" key="1">
    <citation type="submission" date="2020-08" db="EMBL/GenBank/DDBJ databases">
        <title>Croceimicrobium hydrocarbonivorans gen. nov., sp. nov., a novel marine bacterium isolated from a bacterial consortium that degrades polyethylene terephthalate.</title>
        <authorList>
            <person name="Liu R."/>
        </authorList>
    </citation>
    <scope>NUCLEOTIDE SEQUENCE [LARGE SCALE GENOMIC DNA]</scope>
    <source>
        <strain evidence="11 12">A20-9</strain>
    </source>
</reference>
<evidence type="ECO:0000256" key="8">
    <source>
        <dbReference type="ARBA" id="ARBA00023004"/>
    </source>
</evidence>
<evidence type="ECO:0000256" key="5">
    <source>
        <dbReference type="ARBA" id="ARBA00022723"/>
    </source>
</evidence>
<organism evidence="11 12">
    <name type="scientific">Croceimicrobium hydrocarbonivorans</name>
    <dbReference type="NCBI Taxonomy" id="2761580"/>
    <lineage>
        <taxon>Bacteria</taxon>
        <taxon>Pseudomonadati</taxon>
        <taxon>Bacteroidota</taxon>
        <taxon>Flavobacteriia</taxon>
        <taxon>Flavobacteriales</taxon>
        <taxon>Owenweeksiaceae</taxon>
        <taxon>Croceimicrobium</taxon>
    </lineage>
</organism>
<keyword evidence="12" id="KW-1185">Reference proteome</keyword>
<evidence type="ECO:0000256" key="7">
    <source>
        <dbReference type="ARBA" id="ARBA00022982"/>
    </source>
</evidence>
<evidence type="ECO:0000256" key="2">
    <source>
        <dbReference type="ARBA" id="ARBA00004196"/>
    </source>
</evidence>
<dbReference type="KEGG" id="chyd:H4K34_14510"/>
<dbReference type="AlphaFoldDB" id="A0A7H0VCY1"/>
<evidence type="ECO:0000256" key="9">
    <source>
        <dbReference type="SAM" id="SignalP"/>
    </source>
</evidence>
<evidence type="ECO:0000256" key="1">
    <source>
        <dbReference type="ARBA" id="ARBA00001926"/>
    </source>
</evidence>
<dbReference type="SUPFAM" id="SSF48695">
    <property type="entry name" value="Multiheme cytochromes"/>
    <property type="match status" value="1"/>
</dbReference>
<gene>
    <name evidence="11" type="ORF">H4K34_14510</name>
</gene>
<keyword evidence="6 9" id="KW-0732">Signal</keyword>
<protein>
    <recommendedName>
        <fullName evidence="10">Tetrahaem cytochrome domain-containing protein</fullName>
    </recommendedName>
</protein>
<keyword evidence="8" id="KW-0408">Iron</keyword>
<dbReference type="Pfam" id="PF14537">
    <property type="entry name" value="Cytochrom_c3_2"/>
    <property type="match status" value="1"/>
</dbReference>
<evidence type="ECO:0000313" key="12">
    <source>
        <dbReference type="Proteomes" id="UP000516305"/>
    </source>
</evidence>
<evidence type="ECO:0000313" key="11">
    <source>
        <dbReference type="EMBL" id="QNR23579.1"/>
    </source>
</evidence>
<name>A0A7H0VCY1_9FLAO</name>
<sequence>MHRLSRYLTLFLFGAIGLMAQNPHGEGFKINCSDCHNSGSWQVNLQNMKFDHASTGFELEGQHAAVACMDCHENLEFKKVGTQCVECHTDVHQMSVGDDCKRCHDSESWLVFNIPDLHEQNGFPLQGAHITLACIDCHDASNNLVWQRQGQECVDCHREDYQTASDPDHVASGFSIDCIQCHEPLSQQWGGDNFHYFFPLVLGHDGLDCMDCHTSPTYDQIQPICSTCHIDDYQSATNPNHLSSGFPTDCALCHNTNPGWAPASFENHDDDHFPIYSGTHRGTWSSCTECHTNTSNYNIFSCIDCHEHSDKSRMDKKHDDVGGYRYESNACYNCHPTGRE</sequence>
<dbReference type="GO" id="GO:0030313">
    <property type="term" value="C:cell envelope"/>
    <property type="evidence" value="ECO:0007669"/>
    <property type="project" value="UniProtKB-SubCell"/>
</dbReference>
<evidence type="ECO:0000256" key="4">
    <source>
        <dbReference type="ARBA" id="ARBA00022617"/>
    </source>
</evidence>
<dbReference type="PANTHER" id="PTHR35038">
    <property type="entry name" value="DISSIMILATORY SULFITE REDUCTASE SIRA"/>
    <property type="match status" value="1"/>
</dbReference>
<dbReference type="InterPro" id="IPR036280">
    <property type="entry name" value="Multihaem_cyt_sf"/>
</dbReference>
<dbReference type="RefSeq" id="WP_210758112.1">
    <property type="nucleotide sequence ID" value="NZ_CP060139.1"/>
</dbReference>
<dbReference type="Gene3D" id="3.90.10.10">
    <property type="entry name" value="Cytochrome C3"/>
    <property type="match status" value="3"/>
</dbReference>
<proteinExistence type="predicted"/>
<keyword evidence="7" id="KW-0249">Electron transport</keyword>
<accession>A0A7H0VCY1</accession>
<dbReference type="InterPro" id="IPR012286">
    <property type="entry name" value="Tetrahaem_cytochrome"/>
</dbReference>
<keyword evidence="3" id="KW-0813">Transport</keyword>
<keyword evidence="4" id="KW-0349">Heme</keyword>
<comment type="subcellular location">
    <subcellularLocation>
        <location evidence="2">Cell envelope</location>
    </subcellularLocation>
</comment>
<dbReference type="EMBL" id="CP060139">
    <property type="protein sequence ID" value="QNR23579.1"/>
    <property type="molecule type" value="Genomic_DNA"/>
</dbReference>